<dbReference type="SUPFAM" id="SSF52540">
    <property type="entry name" value="P-loop containing nucleoside triphosphate hydrolases"/>
    <property type="match status" value="1"/>
</dbReference>
<dbReference type="CDD" id="cd03230">
    <property type="entry name" value="ABC_DR_subfamily_A"/>
    <property type="match status" value="1"/>
</dbReference>
<evidence type="ECO:0000256" key="3">
    <source>
        <dbReference type="ARBA" id="ARBA00022840"/>
    </source>
</evidence>
<reference evidence="5" key="1">
    <citation type="submission" date="2022-08" db="EMBL/GenBank/DDBJ databases">
        <title>The genomic sequence of strain Paenibacillus sp. SCIV0701.</title>
        <authorList>
            <person name="Zhao H."/>
        </authorList>
    </citation>
    <scope>NUCLEOTIDE SEQUENCE</scope>
    <source>
        <strain evidence="5">SCIV0701</strain>
    </source>
</reference>
<dbReference type="GO" id="GO:0016887">
    <property type="term" value="F:ATP hydrolysis activity"/>
    <property type="evidence" value="ECO:0007669"/>
    <property type="project" value="InterPro"/>
</dbReference>
<evidence type="ECO:0000259" key="4">
    <source>
        <dbReference type="PROSITE" id="PS50893"/>
    </source>
</evidence>
<keyword evidence="3 5" id="KW-0067">ATP-binding</keyword>
<name>A0A9X2MN11_9BACL</name>
<evidence type="ECO:0000256" key="1">
    <source>
        <dbReference type="ARBA" id="ARBA00022448"/>
    </source>
</evidence>
<dbReference type="EMBL" id="JANIPJ010000003">
    <property type="protein sequence ID" value="MCR2803290.1"/>
    <property type="molecule type" value="Genomic_DNA"/>
</dbReference>
<evidence type="ECO:0000313" key="6">
    <source>
        <dbReference type="Proteomes" id="UP001141950"/>
    </source>
</evidence>
<dbReference type="Pfam" id="PF00005">
    <property type="entry name" value="ABC_tran"/>
    <property type="match status" value="1"/>
</dbReference>
<dbReference type="InterPro" id="IPR051782">
    <property type="entry name" value="ABC_Transporter_VariousFunc"/>
</dbReference>
<protein>
    <submittedName>
        <fullName evidence="5">ATP-binding cassette domain-containing protein</fullName>
    </submittedName>
</protein>
<feature type="domain" description="ABC transporter" evidence="4">
    <location>
        <begin position="5"/>
        <end position="237"/>
    </location>
</feature>
<accession>A0A9X2MN11</accession>
<comment type="caution">
    <text evidence="5">The sequence shown here is derived from an EMBL/GenBank/DDBJ whole genome shotgun (WGS) entry which is preliminary data.</text>
</comment>
<dbReference type="PROSITE" id="PS50893">
    <property type="entry name" value="ABC_TRANSPORTER_2"/>
    <property type="match status" value="1"/>
</dbReference>
<dbReference type="Gene3D" id="3.40.50.300">
    <property type="entry name" value="P-loop containing nucleotide triphosphate hydrolases"/>
    <property type="match status" value="1"/>
</dbReference>
<dbReference type="GO" id="GO:0005524">
    <property type="term" value="F:ATP binding"/>
    <property type="evidence" value="ECO:0007669"/>
    <property type="project" value="UniProtKB-KW"/>
</dbReference>
<dbReference type="PANTHER" id="PTHR42939:SF3">
    <property type="entry name" value="ABC TRANSPORTER ATP-BINDING COMPONENT"/>
    <property type="match status" value="1"/>
</dbReference>
<dbReference type="AlphaFoldDB" id="A0A9X2MN11"/>
<dbReference type="RefSeq" id="WP_257443454.1">
    <property type="nucleotide sequence ID" value="NZ_JANIPJ010000003.1"/>
</dbReference>
<dbReference type="InterPro" id="IPR027417">
    <property type="entry name" value="P-loop_NTPase"/>
</dbReference>
<dbReference type="SMART" id="SM00382">
    <property type="entry name" value="AAA"/>
    <property type="match status" value="1"/>
</dbReference>
<keyword evidence="6" id="KW-1185">Reference proteome</keyword>
<organism evidence="5 6">
    <name type="scientific">Paenibacillus soyae</name>
    <dbReference type="NCBI Taxonomy" id="2969249"/>
    <lineage>
        <taxon>Bacteria</taxon>
        <taxon>Bacillati</taxon>
        <taxon>Bacillota</taxon>
        <taxon>Bacilli</taxon>
        <taxon>Bacillales</taxon>
        <taxon>Paenibacillaceae</taxon>
        <taxon>Paenibacillus</taxon>
    </lineage>
</organism>
<gene>
    <name evidence="5" type="ORF">NQZ67_05280</name>
</gene>
<dbReference type="PANTHER" id="PTHR42939">
    <property type="entry name" value="ABC TRANSPORTER ATP-BINDING PROTEIN ALBC-RELATED"/>
    <property type="match status" value="1"/>
</dbReference>
<proteinExistence type="predicted"/>
<dbReference type="InterPro" id="IPR003593">
    <property type="entry name" value="AAA+_ATPase"/>
</dbReference>
<evidence type="ECO:0000256" key="2">
    <source>
        <dbReference type="ARBA" id="ARBA00022741"/>
    </source>
</evidence>
<keyword evidence="1" id="KW-0813">Transport</keyword>
<dbReference type="Proteomes" id="UP001141950">
    <property type="component" value="Unassembled WGS sequence"/>
</dbReference>
<keyword evidence="2" id="KW-0547">Nucleotide-binding</keyword>
<dbReference type="InterPro" id="IPR003439">
    <property type="entry name" value="ABC_transporter-like_ATP-bd"/>
</dbReference>
<evidence type="ECO:0000313" key="5">
    <source>
        <dbReference type="EMBL" id="MCR2803290.1"/>
    </source>
</evidence>
<sequence length="305" mass="33976">MGAWEEETAIRFAGISQRKPNFKLGPITLDIPKGYITAIVGPNGSGKSTLFRMALDLEKPSEGTVTLLGEPVGQGDDVEVKQKIGFLPEETLPHEDKLTAREKANFNSFWYKDWDVNRYQDLLLSLQVNDNLQLGKMSKGMRRKCEFALALSHAPELLLLDEPSSGLDPLAWKTMIEILHRYMEPGNRTILMTSHIVEEVKRLADFIVFMAQGRVLGVYEKDELFSSWFTFFVSGDGLTAQKAASMPGGSGVEPAGNATYRITTGKAFEAEQWCEANGLQIVGRQALELDEIMSTLLQQESIGRR</sequence>